<feature type="transmembrane region" description="Helical" evidence="1">
    <location>
        <begin position="65"/>
        <end position="84"/>
    </location>
</feature>
<keyword evidence="4" id="KW-1185">Reference proteome</keyword>
<evidence type="ECO:0000313" key="3">
    <source>
        <dbReference type="EMBL" id="SNZ08581.1"/>
    </source>
</evidence>
<feature type="domain" description="DUF6867" evidence="2">
    <location>
        <begin position="8"/>
        <end position="112"/>
    </location>
</feature>
<evidence type="ECO:0000256" key="1">
    <source>
        <dbReference type="SAM" id="Phobius"/>
    </source>
</evidence>
<dbReference type="InterPro" id="IPR049201">
    <property type="entry name" value="DUF6867"/>
</dbReference>
<evidence type="ECO:0000313" key="4">
    <source>
        <dbReference type="Proteomes" id="UP000219439"/>
    </source>
</evidence>
<organism evidence="3 4">
    <name type="scientific">Cohaesibacter gelatinilyticus</name>
    <dbReference type="NCBI Taxonomy" id="372072"/>
    <lineage>
        <taxon>Bacteria</taxon>
        <taxon>Pseudomonadati</taxon>
        <taxon>Pseudomonadota</taxon>
        <taxon>Alphaproteobacteria</taxon>
        <taxon>Hyphomicrobiales</taxon>
        <taxon>Cohaesibacteraceae</taxon>
    </lineage>
</organism>
<proteinExistence type="predicted"/>
<evidence type="ECO:0000259" key="2">
    <source>
        <dbReference type="Pfam" id="PF21741"/>
    </source>
</evidence>
<keyword evidence="1" id="KW-1133">Transmembrane helix</keyword>
<protein>
    <recommendedName>
        <fullName evidence="2">DUF6867 domain-containing protein</fullName>
    </recommendedName>
</protein>
<reference evidence="3" key="1">
    <citation type="submission" date="2017-09" db="EMBL/GenBank/DDBJ databases">
        <authorList>
            <person name="Ehlers B."/>
            <person name="Leendertz F.H."/>
        </authorList>
    </citation>
    <scope>NUCLEOTIDE SEQUENCE [LARGE SCALE GENOMIC DNA]</scope>
    <source>
        <strain evidence="3">DSM 18289</strain>
    </source>
</reference>
<accession>A0A285NLR2</accession>
<keyword evidence="1" id="KW-0812">Transmembrane</keyword>
<sequence length="114" mass="13148">MSLLWENSLLAFLLVTILVGGGAAWMAGRGIALTWRPTNQIVLYMILLAAFVRFLHFALFEGTLLSLHFYLVDLAAMLIICFLGHRYTRTLQMTSQYHWLYEKTSAFSWRERSA</sequence>
<dbReference type="Pfam" id="PF21741">
    <property type="entry name" value="DUF6867"/>
    <property type="match status" value="1"/>
</dbReference>
<gene>
    <name evidence="3" type="ORF">SAMN06265368_1736</name>
</gene>
<dbReference type="AlphaFoldDB" id="A0A285NLR2"/>
<dbReference type="EMBL" id="OBEL01000001">
    <property type="protein sequence ID" value="SNZ08581.1"/>
    <property type="molecule type" value="Genomic_DNA"/>
</dbReference>
<feature type="transmembrane region" description="Helical" evidence="1">
    <location>
        <begin position="41"/>
        <end position="59"/>
    </location>
</feature>
<dbReference type="Proteomes" id="UP000219439">
    <property type="component" value="Unassembled WGS sequence"/>
</dbReference>
<name>A0A285NLR2_9HYPH</name>
<dbReference type="RefSeq" id="WP_097152860.1">
    <property type="nucleotide sequence ID" value="NZ_OBEL01000001.1"/>
</dbReference>
<dbReference type="OrthoDB" id="9806174at2"/>
<keyword evidence="1" id="KW-0472">Membrane</keyword>
<feature type="transmembrane region" description="Helical" evidence="1">
    <location>
        <begin position="12"/>
        <end position="32"/>
    </location>
</feature>